<dbReference type="SUPFAM" id="SSF69318">
    <property type="entry name" value="Integrin alpha N-terminal domain"/>
    <property type="match status" value="1"/>
</dbReference>
<dbReference type="InterPro" id="IPR013517">
    <property type="entry name" value="FG-GAP"/>
</dbReference>
<dbReference type="Pfam" id="PF22352">
    <property type="entry name" value="K319L-like_PKD"/>
    <property type="match status" value="3"/>
</dbReference>
<dbReference type="InterPro" id="IPR003961">
    <property type="entry name" value="FN3_dom"/>
</dbReference>
<proteinExistence type="predicted"/>
<dbReference type="InterPro" id="IPR029865">
    <property type="entry name" value="KIAA0319-like"/>
</dbReference>
<dbReference type="InterPro" id="IPR036116">
    <property type="entry name" value="FN3_sf"/>
</dbReference>
<dbReference type="EMBL" id="FMUX01000002">
    <property type="protein sequence ID" value="SCX95716.1"/>
    <property type="molecule type" value="Genomic_DNA"/>
</dbReference>
<evidence type="ECO:0000259" key="4">
    <source>
        <dbReference type="PROSITE" id="PS50853"/>
    </source>
</evidence>
<keyword evidence="3" id="KW-1133">Transmembrane helix</keyword>
<dbReference type="STRING" id="419481.SAMN05216233_102289"/>
<gene>
    <name evidence="5" type="ORF">SAMN05216233_102289</name>
</gene>
<dbReference type="PANTHER" id="PTHR46182">
    <property type="entry name" value="FI19480P1"/>
    <property type="match status" value="1"/>
</dbReference>
<dbReference type="PROSITE" id="PS50853">
    <property type="entry name" value="FN3"/>
    <property type="match status" value="1"/>
</dbReference>
<reference evidence="5 6" key="1">
    <citation type="submission" date="2016-10" db="EMBL/GenBank/DDBJ databases">
        <authorList>
            <person name="de Groot N.N."/>
        </authorList>
    </citation>
    <scope>NUCLEOTIDE SEQUENCE [LARGE SCALE GENOMIC DNA]</scope>
    <source>
        <strain evidence="5 6">AA1</strain>
    </source>
</reference>
<accession>A0A1G5C069</accession>
<dbReference type="Pfam" id="PF13517">
    <property type="entry name" value="FG-GAP_3"/>
    <property type="match status" value="1"/>
</dbReference>
<evidence type="ECO:0000256" key="1">
    <source>
        <dbReference type="ARBA" id="ARBA00022729"/>
    </source>
</evidence>
<dbReference type="GO" id="GO:0016020">
    <property type="term" value="C:membrane"/>
    <property type="evidence" value="ECO:0007669"/>
    <property type="project" value="TreeGrafter"/>
</dbReference>
<protein>
    <submittedName>
        <fullName evidence="5">Repeat domain-containing protein</fullName>
    </submittedName>
</protein>
<keyword evidence="3" id="KW-0812">Transmembrane</keyword>
<dbReference type="Gene3D" id="2.130.10.130">
    <property type="entry name" value="Integrin alpha, N-terminal"/>
    <property type="match status" value="1"/>
</dbReference>
<dbReference type="Pfam" id="PF00041">
    <property type="entry name" value="fn3"/>
    <property type="match status" value="1"/>
</dbReference>
<feature type="compositionally biased region" description="Polar residues" evidence="2">
    <location>
        <begin position="302"/>
        <end position="318"/>
    </location>
</feature>
<dbReference type="GO" id="GO:0031410">
    <property type="term" value="C:cytoplasmic vesicle"/>
    <property type="evidence" value="ECO:0007669"/>
    <property type="project" value="TreeGrafter"/>
</dbReference>
<dbReference type="SMART" id="SM00060">
    <property type="entry name" value="FN3"/>
    <property type="match status" value="1"/>
</dbReference>
<keyword evidence="3" id="KW-0472">Membrane</keyword>
<dbReference type="SUPFAM" id="SSF49299">
    <property type="entry name" value="PKD domain"/>
    <property type="match status" value="1"/>
</dbReference>
<name>A0A1G5C069_9BACT</name>
<sequence>MNRHDRAERPLATQRSPFFYKTACGHAPKGPTNGTPRPYRVPFGLRVAIGAFFLWCMIMGGAPGAALAGEVTVHWTPCDTAGHYRLSWRKASGEPGVYSGHALLNHPGSPPPVMSHTVEGLEEETTYYFAVRAYNEANEPAAYSQEISVAFGSINTVPTVITSPPQIAVQGQTIILSGDGSSDPDGSIVNWHWRQVFGFEDPEVTLTGADTQTATFIMPEKPEKPVDPENPDAPETPVILTFQLTVTDSDGATDSAITEVQFALDNRPPSAHAGPDQFVLEEQTVTLTAQASIDPDDGIASYQWSQPQGPPVTLSNASSIKPTFTAPALGEDDSAQLVFEVLVTDTEGLADRDTVTITITKPLHADAGGDQVVREGEEVTLDGSASRFPEGCPPTWHWSQTGGPDVSLDTPDQAMAHFIAPRSLPQDIELTFTLTVSDTDENTSEATCTVRDTLTPIEPQTTPAHASVEIIDCDMEHRLWLTVGWENYRKATKEARVASGDLNGDGNTELIIGLGPVEDDAAIPGGFFQVVSPTYQHLAWGRLPEGEYTRYNECNGETWPACGDLNNDGRDEIVVGLGKGGEGRLAIFSFDGEHVTFQTTMTIPWEEYNIAVGETRPACGDIDDDGCMEIIVGLGGSDQSPVSPDGRYAVLDRISCADMTVPFDSVTWGRLTWEEYNTQNGETWPTCGKVVEDESDKDEIIVGLGKGGAGRTAVVQWKDDTLTHLKWLNVAWEEYNALTGETRPTCVDMDNDGTHELIVGLGPVEGDATLPAGRLPAITADGELLQWGKMGSEPYNRANGESRPAAFVSEGEPLIAVGMGPYTYNDDDPDPNDPSDPRDPTGPQDTPAAGGGSSGGCFIEVCREECP</sequence>
<dbReference type="InterPro" id="IPR035986">
    <property type="entry name" value="PKD_dom_sf"/>
</dbReference>
<feature type="region of interest" description="Disordered" evidence="2">
    <location>
        <begin position="298"/>
        <end position="318"/>
    </location>
</feature>
<dbReference type="AlphaFoldDB" id="A0A1G5C069"/>
<dbReference type="InterPro" id="IPR022409">
    <property type="entry name" value="PKD/Chitinase_dom"/>
</dbReference>
<feature type="region of interest" description="Disordered" evidence="2">
    <location>
        <begin position="817"/>
        <end position="856"/>
    </location>
</feature>
<dbReference type="InterPro" id="IPR013783">
    <property type="entry name" value="Ig-like_fold"/>
</dbReference>
<dbReference type="CDD" id="cd00146">
    <property type="entry name" value="PKD"/>
    <property type="match status" value="1"/>
</dbReference>
<feature type="domain" description="Fibronectin type-III" evidence="4">
    <location>
        <begin position="57"/>
        <end position="159"/>
    </location>
</feature>
<organism evidence="5 6">
    <name type="scientific">Desulfoluna spongiiphila</name>
    <dbReference type="NCBI Taxonomy" id="419481"/>
    <lineage>
        <taxon>Bacteria</taxon>
        <taxon>Pseudomonadati</taxon>
        <taxon>Thermodesulfobacteriota</taxon>
        <taxon>Desulfobacteria</taxon>
        <taxon>Desulfobacterales</taxon>
        <taxon>Desulfolunaceae</taxon>
        <taxon>Desulfoluna</taxon>
    </lineage>
</organism>
<dbReference type="Gene3D" id="2.60.40.10">
    <property type="entry name" value="Immunoglobulins"/>
    <property type="match status" value="4"/>
</dbReference>
<keyword evidence="6" id="KW-1185">Reference proteome</keyword>
<dbReference type="PANTHER" id="PTHR46182:SF2">
    <property type="entry name" value="FI19480P1"/>
    <property type="match status" value="1"/>
</dbReference>
<evidence type="ECO:0000256" key="2">
    <source>
        <dbReference type="SAM" id="MobiDB-lite"/>
    </source>
</evidence>
<feature type="transmembrane region" description="Helical" evidence="3">
    <location>
        <begin position="47"/>
        <end position="68"/>
    </location>
</feature>
<dbReference type="InterPro" id="IPR028994">
    <property type="entry name" value="Integrin_alpha_N"/>
</dbReference>
<dbReference type="CDD" id="cd00063">
    <property type="entry name" value="FN3"/>
    <property type="match status" value="1"/>
</dbReference>
<evidence type="ECO:0000313" key="5">
    <source>
        <dbReference type="EMBL" id="SCX95716.1"/>
    </source>
</evidence>
<evidence type="ECO:0000313" key="6">
    <source>
        <dbReference type="Proteomes" id="UP000198870"/>
    </source>
</evidence>
<dbReference type="SUPFAM" id="SSF49265">
    <property type="entry name" value="Fibronectin type III"/>
    <property type="match status" value="1"/>
</dbReference>
<dbReference type="SMART" id="SM00089">
    <property type="entry name" value="PKD"/>
    <property type="match status" value="2"/>
</dbReference>
<keyword evidence="1" id="KW-0732">Signal</keyword>
<evidence type="ECO:0000256" key="3">
    <source>
        <dbReference type="SAM" id="Phobius"/>
    </source>
</evidence>
<dbReference type="Proteomes" id="UP000198870">
    <property type="component" value="Unassembled WGS sequence"/>
</dbReference>